<dbReference type="InterPro" id="IPR057336">
    <property type="entry name" value="GerAC_N"/>
</dbReference>
<evidence type="ECO:0000259" key="9">
    <source>
        <dbReference type="Pfam" id="PF25198"/>
    </source>
</evidence>
<evidence type="ECO:0000313" key="10">
    <source>
        <dbReference type="EMBL" id="ATY83745.1"/>
    </source>
</evidence>
<evidence type="ECO:0000256" key="5">
    <source>
        <dbReference type="ARBA" id="ARBA00023136"/>
    </source>
</evidence>
<reference evidence="11" key="1">
    <citation type="submission" date="2017-11" db="EMBL/GenBank/DDBJ databases">
        <title>Complete Genome Sequence of Kyrpidia sp. Strain EA-1, a thermophilic, hydrogen-oxidizing Bacterium, isolated from the Azores.</title>
        <authorList>
            <person name="Reiner J.E."/>
            <person name="Lapp C.J."/>
            <person name="Bunk B."/>
            <person name="Gescher J."/>
        </authorList>
    </citation>
    <scope>NUCLEOTIDE SEQUENCE [LARGE SCALE GENOMIC DNA]</scope>
    <source>
        <strain evidence="11">EA-1</strain>
    </source>
</reference>
<evidence type="ECO:0000256" key="3">
    <source>
        <dbReference type="ARBA" id="ARBA00022544"/>
    </source>
</evidence>
<dbReference type="Pfam" id="PF05504">
    <property type="entry name" value="Spore_GerAC"/>
    <property type="match status" value="1"/>
</dbReference>
<dbReference type="Proteomes" id="UP000231932">
    <property type="component" value="Chromosome"/>
</dbReference>
<keyword evidence="6" id="KW-0564">Palmitate</keyword>
<dbReference type="PANTHER" id="PTHR35789:SF1">
    <property type="entry name" value="SPORE GERMINATION PROTEIN B3"/>
    <property type="match status" value="1"/>
</dbReference>
<keyword evidence="5" id="KW-0472">Membrane</keyword>
<evidence type="ECO:0000256" key="2">
    <source>
        <dbReference type="ARBA" id="ARBA00007886"/>
    </source>
</evidence>
<dbReference type="RefSeq" id="WP_100666588.1">
    <property type="nucleotide sequence ID" value="NZ_CP024955.1"/>
</dbReference>
<dbReference type="Gene3D" id="3.30.300.210">
    <property type="entry name" value="Nutrient germinant receptor protein C, domain 3"/>
    <property type="match status" value="1"/>
</dbReference>
<keyword evidence="7" id="KW-0449">Lipoprotein</keyword>
<comment type="similarity">
    <text evidence="2">Belongs to the GerABKC lipoprotein family.</text>
</comment>
<evidence type="ECO:0000256" key="4">
    <source>
        <dbReference type="ARBA" id="ARBA00022729"/>
    </source>
</evidence>
<keyword evidence="4" id="KW-0732">Signal</keyword>
<feature type="domain" description="Spore germination protein N-terminal" evidence="9">
    <location>
        <begin position="24"/>
        <end position="165"/>
    </location>
</feature>
<comment type="subcellular location">
    <subcellularLocation>
        <location evidence="1">Membrane</location>
        <topology evidence="1">Lipid-anchor</topology>
    </subcellularLocation>
</comment>
<dbReference type="AlphaFoldDB" id="A0A2K8N3F0"/>
<accession>A0A2K8N3F0</accession>
<evidence type="ECO:0000313" key="11">
    <source>
        <dbReference type="Proteomes" id="UP000231932"/>
    </source>
</evidence>
<dbReference type="PROSITE" id="PS51257">
    <property type="entry name" value="PROKAR_LIPOPROTEIN"/>
    <property type="match status" value="1"/>
</dbReference>
<name>A0A2K8N3F0_9BACL</name>
<dbReference type="EMBL" id="CP024955">
    <property type="protein sequence ID" value="ATY83745.1"/>
    <property type="molecule type" value="Genomic_DNA"/>
</dbReference>
<evidence type="ECO:0000256" key="7">
    <source>
        <dbReference type="ARBA" id="ARBA00023288"/>
    </source>
</evidence>
<dbReference type="OrthoDB" id="9816067at2"/>
<dbReference type="InterPro" id="IPR008844">
    <property type="entry name" value="Spore_GerAC-like"/>
</dbReference>
<evidence type="ECO:0000256" key="1">
    <source>
        <dbReference type="ARBA" id="ARBA00004635"/>
    </source>
</evidence>
<keyword evidence="3" id="KW-0309">Germination</keyword>
<proteinExistence type="inferred from homology"/>
<dbReference type="InterPro" id="IPR046953">
    <property type="entry name" value="Spore_GerAC-like_C"/>
</dbReference>
<organism evidence="10 11">
    <name type="scientific">Kyrpidia spormannii</name>
    <dbReference type="NCBI Taxonomy" id="2055160"/>
    <lineage>
        <taxon>Bacteria</taxon>
        <taxon>Bacillati</taxon>
        <taxon>Bacillota</taxon>
        <taxon>Bacilli</taxon>
        <taxon>Bacillales</taxon>
        <taxon>Alicyclobacillaceae</taxon>
        <taxon>Kyrpidia</taxon>
    </lineage>
</organism>
<dbReference type="GO" id="GO:0009847">
    <property type="term" value="P:spore germination"/>
    <property type="evidence" value="ECO:0007669"/>
    <property type="project" value="InterPro"/>
</dbReference>
<dbReference type="InterPro" id="IPR038501">
    <property type="entry name" value="Spore_GerAC_C_sf"/>
</dbReference>
<protein>
    <recommendedName>
        <fullName evidence="12">Ger(X)C family spore germination protein</fullName>
    </recommendedName>
</protein>
<evidence type="ECO:0000259" key="8">
    <source>
        <dbReference type="Pfam" id="PF05504"/>
    </source>
</evidence>
<dbReference type="Pfam" id="PF25198">
    <property type="entry name" value="Spore_GerAC_N"/>
    <property type="match status" value="1"/>
</dbReference>
<gene>
    <name evidence="10" type="ORF">CVV65_01060</name>
</gene>
<dbReference type="PANTHER" id="PTHR35789">
    <property type="entry name" value="SPORE GERMINATION PROTEIN B3"/>
    <property type="match status" value="1"/>
</dbReference>
<evidence type="ECO:0008006" key="12">
    <source>
        <dbReference type="Google" id="ProtNLM"/>
    </source>
</evidence>
<sequence>MRRQRLSAWLRVMVVAGLLAGCWDYQDIENRVLGLGMGFFEGPEGRMDVLMEIPSLQQKGKMASVILQKRVKSLKDMAMEFDRGFDVYRPDFSHFQVLVFDEDLARNRGITDIIEFMLRAGHIPTGTRLVISAAPEQVYFRAFSEQRKPLRSVEIASVIDKADTTFPLVRRYRVGEYVGPSQHHEPVLLPVVDYVQGRFAPVAAALMRDGREIARLNGDQWMGVNWLRNPGFKPFVEGKIRSDQGEYLVNVLSHSAKITVTGPAQHPIVNVNVRLKAALMQSKMDTGQVTGLLPMHEVEADVAGQVRRQIETSLEFLRQHNADILHFKNLVRRRRLFFADPAAEVFDLSRAIFRVDVHAVVQEKDMIRKGL</sequence>
<dbReference type="KEGG" id="kyr:CVV65_01060"/>
<feature type="domain" description="Spore germination GerAC-like C-terminal" evidence="8">
    <location>
        <begin position="204"/>
        <end position="334"/>
    </location>
</feature>
<keyword evidence="11" id="KW-1185">Reference proteome</keyword>
<dbReference type="GO" id="GO:0016020">
    <property type="term" value="C:membrane"/>
    <property type="evidence" value="ECO:0007669"/>
    <property type="project" value="UniProtKB-SubCell"/>
</dbReference>
<evidence type="ECO:0000256" key="6">
    <source>
        <dbReference type="ARBA" id="ARBA00023139"/>
    </source>
</evidence>